<dbReference type="Pfam" id="PF13102">
    <property type="entry name" value="Phage_int_SAM_5"/>
    <property type="match status" value="1"/>
</dbReference>
<dbReference type="Gene3D" id="1.10.443.10">
    <property type="entry name" value="Intergrase catalytic core"/>
    <property type="match status" value="1"/>
</dbReference>
<gene>
    <name evidence="5" type="ORF">EPL05_16775</name>
</gene>
<dbReference type="Proteomes" id="UP000286701">
    <property type="component" value="Unassembled WGS sequence"/>
</dbReference>
<evidence type="ECO:0000256" key="3">
    <source>
        <dbReference type="ARBA" id="ARBA00023172"/>
    </source>
</evidence>
<dbReference type="Pfam" id="PF00589">
    <property type="entry name" value="Phage_integrase"/>
    <property type="match status" value="1"/>
</dbReference>
<dbReference type="GO" id="GO:0006310">
    <property type="term" value="P:DNA recombination"/>
    <property type="evidence" value="ECO:0007669"/>
    <property type="project" value="UniProtKB-KW"/>
</dbReference>
<reference evidence="5 6" key="1">
    <citation type="submission" date="2019-01" db="EMBL/GenBank/DDBJ databases">
        <title>Mucilaginibacter antarcticum sp. nov., isolated from antarctic soil.</title>
        <authorList>
            <person name="Yan Y.-Q."/>
            <person name="Du Z.-J."/>
        </authorList>
    </citation>
    <scope>NUCLEOTIDE SEQUENCE [LARGE SCALE GENOMIC DNA]</scope>
    <source>
        <strain evidence="5 6">F01003</strain>
    </source>
</reference>
<accession>A0A3S4Y9M6</accession>
<dbReference type="InterPro" id="IPR035386">
    <property type="entry name" value="Arm-DNA-bind_5"/>
</dbReference>
<keyword evidence="2" id="KW-0238">DNA-binding</keyword>
<dbReference type="InterPro" id="IPR011010">
    <property type="entry name" value="DNA_brk_join_enz"/>
</dbReference>
<dbReference type="AlphaFoldDB" id="A0A3S4Y9M6"/>
<dbReference type="OrthoDB" id="892893at2"/>
<comment type="similarity">
    <text evidence="1">Belongs to the 'phage' integrase family.</text>
</comment>
<comment type="caution">
    <text evidence="5">The sequence shown here is derived from an EMBL/GenBank/DDBJ whole genome shotgun (WGS) entry which is preliminary data.</text>
</comment>
<dbReference type="InterPro" id="IPR025269">
    <property type="entry name" value="SAM-like_dom"/>
</dbReference>
<dbReference type="RefSeq" id="WP_128535122.1">
    <property type="nucleotide sequence ID" value="NZ_SBIW01000007.1"/>
</dbReference>
<dbReference type="PROSITE" id="PS51898">
    <property type="entry name" value="TYR_RECOMBINASE"/>
    <property type="match status" value="1"/>
</dbReference>
<dbReference type="CDD" id="cd01185">
    <property type="entry name" value="INTN1_C_like"/>
    <property type="match status" value="1"/>
</dbReference>
<dbReference type="Pfam" id="PF17293">
    <property type="entry name" value="Arm-DNA-bind_5"/>
    <property type="match status" value="1"/>
</dbReference>
<evidence type="ECO:0000259" key="4">
    <source>
        <dbReference type="PROSITE" id="PS51898"/>
    </source>
</evidence>
<dbReference type="PANTHER" id="PTHR30349:SF64">
    <property type="entry name" value="PROPHAGE INTEGRASE INTD-RELATED"/>
    <property type="match status" value="1"/>
</dbReference>
<evidence type="ECO:0000313" key="6">
    <source>
        <dbReference type="Proteomes" id="UP000286701"/>
    </source>
</evidence>
<dbReference type="InterPro" id="IPR013762">
    <property type="entry name" value="Integrase-like_cat_sf"/>
</dbReference>
<sequence length="368" mass="43232">MSISIRERQLENGRARLILDSYQNGKRKVEKLELFIVNKPTTKVEREANKTTWQMAEAIRATRLLEHQNKRYGFTDTHRGQGSFLDYFKKETNKRRASSGSYGNWQSTYQVLLKFTDGKDLTFEEADTDFLEKFKKYLLEARLTKSNTRLARNSALSYFNKVKAALNQAFDDKIIHDKISHRVKSIREEDTHREYLTVEELKKLIDTECEIEVLKQAFLFSCATGLRWSDTNNLKWKDVEYSEALQCTQLRFVQKKTKSAEILPVSEQALTFMGERGENFEKVFKGLRYSAWYNLKLQQWVMRAGISKHITFHCSRHTYATLMLTHDVSIYTVMKLLGHRHIKTTQIYAKVMDKQKVEAVNQLPTFNF</sequence>
<dbReference type="InterPro" id="IPR050090">
    <property type="entry name" value="Tyrosine_recombinase_XerCD"/>
</dbReference>
<evidence type="ECO:0000256" key="2">
    <source>
        <dbReference type="ARBA" id="ARBA00023125"/>
    </source>
</evidence>
<dbReference type="SUPFAM" id="SSF56349">
    <property type="entry name" value="DNA breaking-rejoining enzymes"/>
    <property type="match status" value="1"/>
</dbReference>
<dbReference type="GO" id="GO:0003677">
    <property type="term" value="F:DNA binding"/>
    <property type="evidence" value="ECO:0007669"/>
    <property type="project" value="UniProtKB-KW"/>
</dbReference>
<dbReference type="EMBL" id="SBIW01000007">
    <property type="protein sequence ID" value="RWY50391.1"/>
    <property type="molecule type" value="Genomic_DNA"/>
</dbReference>
<dbReference type="InterPro" id="IPR010998">
    <property type="entry name" value="Integrase_recombinase_N"/>
</dbReference>
<keyword evidence="6" id="KW-1185">Reference proteome</keyword>
<proteinExistence type="inferred from homology"/>
<feature type="domain" description="Tyr recombinase" evidence="4">
    <location>
        <begin position="191"/>
        <end position="361"/>
    </location>
</feature>
<dbReference type="InterPro" id="IPR002104">
    <property type="entry name" value="Integrase_catalytic"/>
</dbReference>
<name>A0A3S4Y9M6_9SPHI</name>
<evidence type="ECO:0000313" key="5">
    <source>
        <dbReference type="EMBL" id="RWY50391.1"/>
    </source>
</evidence>
<protein>
    <submittedName>
        <fullName evidence="5">Site-specific integrase</fullName>
    </submittedName>
</protein>
<dbReference type="PANTHER" id="PTHR30349">
    <property type="entry name" value="PHAGE INTEGRASE-RELATED"/>
    <property type="match status" value="1"/>
</dbReference>
<evidence type="ECO:0000256" key="1">
    <source>
        <dbReference type="ARBA" id="ARBA00008857"/>
    </source>
</evidence>
<dbReference type="GO" id="GO:0015074">
    <property type="term" value="P:DNA integration"/>
    <property type="evidence" value="ECO:0007669"/>
    <property type="project" value="InterPro"/>
</dbReference>
<dbReference type="Gene3D" id="1.10.150.130">
    <property type="match status" value="1"/>
</dbReference>
<organism evidence="5 6">
    <name type="scientific">Mucilaginibacter gilvus</name>
    <dbReference type="NCBI Taxonomy" id="2305909"/>
    <lineage>
        <taxon>Bacteria</taxon>
        <taxon>Pseudomonadati</taxon>
        <taxon>Bacteroidota</taxon>
        <taxon>Sphingobacteriia</taxon>
        <taxon>Sphingobacteriales</taxon>
        <taxon>Sphingobacteriaceae</taxon>
        <taxon>Mucilaginibacter</taxon>
    </lineage>
</organism>
<keyword evidence="3" id="KW-0233">DNA recombination</keyword>